<gene>
    <name evidence="1" type="ORF">HPB47_028242</name>
</gene>
<keyword evidence="2" id="KW-1185">Reference proteome</keyword>
<dbReference type="EMBL" id="JABSTQ010009964">
    <property type="protein sequence ID" value="KAG0424533.1"/>
    <property type="molecule type" value="Genomic_DNA"/>
</dbReference>
<sequence>MPIARRHVIPEPTDIPIRVRVSVQVTHYASPTKLFLRYNLDDSNNDGVPSPAPGVSHVYEVHIGMFCLVFEEKSQRLLRAQVTDVHKNLSGIQISAEILYVDRGNTDMIGLGCVFPITRTVSSKPNMTAPCCIRKVRPTSQSSRLDLQRVSPHSQVLFDAIFYGMSDAGVYDVDLFVRDPEVQPTNRLNVAELLVQHGFAELLRYLNVTAPTDVKTTKPLMNGKSVSNHRGAGASLQAYPEAASKIEYTPCVPPSLPPTAVPEESCFEVEVTFTCSPDLWYGQLVGLRGRLIEVQRNITGCDLEPCAASEVRKGSYYIYRDLTVQSAVRVRVEDLEKAGSHFQTRVFFVDYGNRKTVSSSCLYKMDAKLAQQGPLALRFQLAGVEPWNAWTDIDVNRFAQLTHSESPLLAVVTGKVKSSDDYGVYIFVVSLKNRTEGEIVERLIRDGHARAPSQRESLIKRIDRSAIEDFSPMDEDYHNSFNSYKVDTDDPEVATADFAVKDESRIRKFFSAQGYCRQDEYSSYKHVLGEKDSMILHVKEEVPTCMATLKLPKKGSTVLAQVSYAVSPINFYLVFPYGHKSIQKLIEKGPSSSKERFESLMKTLQVTCSCSSLNEDRLLHKSEGELVAARSRDDERWYRAKVVGLSTERNAVRVAFPDFGDEEWVSASWVKTLETRFLRLPFHSVQACLADMKPKGSGRERTWTTEACAAFVESTAGKDLLAEVAGYSENLMQVKLHFCESGKLHSVSSCLEPDSREEKRLRMRPAKSSA</sequence>
<evidence type="ECO:0000313" key="1">
    <source>
        <dbReference type="EMBL" id="KAG0424533.1"/>
    </source>
</evidence>
<reference evidence="1 2" key="1">
    <citation type="journal article" date="2020" name="Cell">
        <title>Large-Scale Comparative Analyses of Tick Genomes Elucidate Their Genetic Diversity and Vector Capacities.</title>
        <authorList>
            <consortium name="Tick Genome and Microbiome Consortium (TIGMIC)"/>
            <person name="Jia N."/>
            <person name="Wang J."/>
            <person name="Shi W."/>
            <person name="Du L."/>
            <person name="Sun Y."/>
            <person name="Zhan W."/>
            <person name="Jiang J.F."/>
            <person name="Wang Q."/>
            <person name="Zhang B."/>
            <person name="Ji P."/>
            <person name="Bell-Sakyi L."/>
            <person name="Cui X.M."/>
            <person name="Yuan T.T."/>
            <person name="Jiang B.G."/>
            <person name="Yang W.F."/>
            <person name="Lam T.T."/>
            <person name="Chang Q.C."/>
            <person name="Ding S.J."/>
            <person name="Wang X.J."/>
            <person name="Zhu J.G."/>
            <person name="Ruan X.D."/>
            <person name="Zhao L."/>
            <person name="Wei J.T."/>
            <person name="Ye R.Z."/>
            <person name="Que T.C."/>
            <person name="Du C.H."/>
            <person name="Zhou Y.H."/>
            <person name="Cheng J.X."/>
            <person name="Dai P.F."/>
            <person name="Guo W.B."/>
            <person name="Han X.H."/>
            <person name="Huang E.J."/>
            <person name="Li L.F."/>
            <person name="Wei W."/>
            <person name="Gao Y.C."/>
            <person name="Liu J.Z."/>
            <person name="Shao H.Z."/>
            <person name="Wang X."/>
            <person name="Wang C.C."/>
            <person name="Yang T.C."/>
            <person name="Huo Q.B."/>
            <person name="Li W."/>
            <person name="Chen H.Y."/>
            <person name="Chen S.E."/>
            <person name="Zhou L.G."/>
            <person name="Ni X.B."/>
            <person name="Tian J.H."/>
            <person name="Sheng Y."/>
            <person name="Liu T."/>
            <person name="Pan Y.S."/>
            <person name="Xia L.Y."/>
            <person name="Li J."/>
            <person name="Zhao F."/>
            <person name="Cao W.C."/>
        </authorList>
    </citation>
    <scope>NUCLEOTIDE SEQUENCE [LARGE SCALE GENOMIC DNA]</scope>
    <source>
        <strain evidence="1">Iper-2018</strain>
    </source>
</reference>
<proteinExistence type="predicted"/>
<evidence type="ECO:0000313" key="2">
    <source>
        <dbReference type="Proteomes" id="UP000805193"/>
    </source>
</evidence>
<accession>A0AC60PU21</accession>
<organism evidence="1 2">
    <name type="scientific">Ixodes persulcatus</name>
    <name type="common">Taiga tick</name>
    <dbReference type="NCBI Taxonomy" id="34615"/>
    <lineage>
        <taxon>Eukaryota</taxon>
        <taxon>Metazoa</taxon>
        <taxon>Ecdysozoa</taxon>
        <taxon>Arthropoda</taxon>
        <taxon>Chelicerata</taxon>
        <taxon>Arachnida</taxon>
        <taxon>Acari</taxon>
        <taxon>Parasitiformes</taxon>
        <taxon>Ixodida</taxon>
        <taxon>Ixodoidea</taxon>
        <taxon>Ixodidae</taxon>
        <taxon>Ixodinae</taxon>
        <taxon>Ixodes</taxon>
    </lineage>
</organism>
<protein>
    <submittedName>
        <fullName evidence="1">Uncharacterized protein</fullName>
    </submittedName>
</protein>
<name>A0AC60PU21_IXOPE</name>
<dbReference type="Proteomes" id="UP000805193">
    <property type="component" value="Unassembled WGS sequence"/>
</dbReference>
<comment type="caution">
    <text evidence="1">The sequence shown here is derived from an EMBL/GenBank/DDBJ whole genome shotgun (WGS) entry which is preliminary data.</text>
</comment>